<dbReference type="RefSeq" id="WP_111608043.1">
    <property type="nucleotide sequence ID" value="NZ_BMLJ01000016.1"/>
</dbReference>
<sequence length="74" mass="8642">MLVTRVFALLFLLLLLSSCEKPTEDLTGLDTIELRKKWRECAYIHAPSSREKQTCDNYEKECKDRQNKGNLACY</sequence>
<evidence type="ECO:0000256" key="1">
    <source>
        <dbReference type="SAM" id="SignalP"/>
    </source>
</evidence>
<keyword evidence="3" id="KW-1185">Reference proteome</keyword>
<evidence type="ECO:0008006" key="4">
    <source>
        <dbReference type="Google" id="ProtNLM"/>
    </source>
</evidence>
<dbReference type="Proteomes" id="UP000516370">
    <property type="component" value="Chromosome"/>
</dbReference>
<gene>
    <name evidence="2" type="ORF">IBG28_05050</name>
</gene>
<dbReference type="AlphaFoldDB" id="A0A7H1J942"/>
<proteinExistence type="predicted"/>
<evidence type="ECO:0000313" key="3">
    <source>
        <dbReference type="Proteomes" id="UP000516370"/>
    </source>
</evidence>
<accession>A0A7H1J942</accession>
<feature type="signal peptide" evidence="1">
    <location>
        <begin position="1"/>
        <end position="23"/>
    </location>
</feature>
<name>A0A7H1J942_9GAMM</name>
<feature type="chain" id="PRO_5028879672" description="EexN family lipoprotein" evidence="1">
    <location>
        <begin position="24"/>
        <end position="74"/>
    </location>
</feature>
<evidence type="ECO:0000313" key="2">
    <source>
        <dbReference type="EMBL" id="QNT07008.1"/>
    </source>
</evidence>
<reference evidence="2 3" key="1">
    <citation type="submission" date="2020-09" db="EMBL/GenBank/DDBJ databases">
        <title>Complete genome sequence of an Arctic sea ice bacterium Marinomonas arctica BSI20414.</title>
        <authorList>
            <person name="Liao L."/>
            <person name="Chen B."/>
        </authorList>
    </citation>
    <scope>NUCLEOTIDE SEQUENCE [LARGE SCALE GENOMIC DNA]</scope>
    <source>
        <strain evidence="2 3">BSI20414</strain>
    </source>
</reference>
<organism evidence="2 3">
    <name type="scientific">Marinomonas arctica</name>
    <dbReference type="NCBI Taxonomy" id="383750"/>
    <lineage>
        <taxon>Bacteria</taxon>
        <taxon>Pseudomonadati</taxon>
        <taxon>Pseudomonadota</taxon>
        <taxon>Gammaproteobacteria</taxon>
        <taxon>Oceanospirillales</taxon>
        <taxon>Oceanospirillaceae</taxon>
        <taxon>Marinomonas</taxon>
    </lineage>
</organism>
<dbReference type="EMBL" id="CP061081">
    <property type="protein sequence ID" value="QNT07008.1"/>
    <property type="molecule type" value="Genomic_DNA"/>
</dbReference>
<dbReference type="KEGG" id="mard:IBG28_05050"/>
<keyword evidence="1" id="KW-0732">Signal</keyword>
<dbReference type="PROSITE" id="PS51257">
    <property type="entry name" value="PROKAR_LIPOPROTEIN"/>
    <property type="match status" value="1"/>
</dbReference>
<dbReference type="OrthoDB" id="6121465at2"/>
<protein>
    <recommendedName>
        <fullName evidence="4">EexN family lipoprotein</fullName>
    </recommendedName>
</protein>